<proteinExistence type="predicted"/>
<feature type="signal peptide" evidence="1">
    <location>
        <begin position="1"/>
        <end position="21"/>
    </location>
</feature>
<dbReference type="Gene3D" id="3.30.160.670">
    <property type="match status" value="1"/>
</dbReference>
<keyword evidence="4" id="KW-1185">Reference proteome</keyword>
<gene>
    <name evidence="3" type="ORF">OQ279_12190</name>
</gene>
<keyword evidence="1" id="KW-0732">Signal</keyword>
<evidence type="ECO:0000313" key="4">
    <source>
        <dbReference type="Proteomes" id="UP001148482"/>
    </source>
</evidence>
<evidence type="ECO:0000256" key="1">
    <source>
        <dbReference type="SAM" id="SignalP"/>
    </source>
</evidence>
<dbReference type="AlphaFoldDB" id="A0A9X3D0R2"/>
<dbReference type="Proteomes" id="UP001148482">
    <property type="component" value="Unassembled WGS sequence"/>
</dbReference>
<evidence type="ECO:0000259" key="2">
    <source>
        <dbReference type="Pfam" id="PF13590"/>
    </source>
</evidence>
<dbReference type="Pfam" id="PF13590">
    <property type="entry name" value="DUF4136"/>
    <property type="match status" value="1"/>
</dbReference>
<organism evidence="3 4">
    <name type="scientific">Salinimicrobium profundisediminis</name>
    <dbReference type="NCBI Taxonomy" id="2994553"/>
    <lineage>
        <taxon>Bacteria</taxon>
        <taxon>Pseudomonadati</taxon>
        <taxon>Bacteroidota</taxon>
        <taxon>Flavobacteriia</taxon>
        <taxon>Flavobacteriales</taxon>
        <taxon>Flavobacteriaceae</taxon>
        <taxon>Salinimicrobium</taxon>
    </lineage>
</organism>
<protein>
    <submittedName>
        <fullName evidence="3">DUF4136 domain-containing protein</fullName>
    </submittedName>
</protein>
<name>A0A9X3D0R2_9FLAO</name>
<dbReference type="PROSITE" id="PS51257">
    <property type="entry name" value="PROKAR_LIPOPROTEIN"/>
    <property type="match status" value="1"/>
</dbReference>
<feature type="domain" description="DUF4136" evidence="2">
    <location>
        <begin position="24"/>
        <end position="171"/>
    </location>
</feature>
<dbReference type="RefSeq" id="WP_266070213.1">
    <property type="nucleotide sequence ID" value="NZ_JAPJDA010000019.1"/>
</dbReference>
<reference evidence="3" key="1">
    <citation type="submission" date="2022-11" db="EMBL/GenBank/DDBJ databases">
        <title>Salinimicrobium profundisediminis sp. nov., isolated from deep-sea sediment of the Mariana Trench.</title>
        <authorList>
            <person name="Fu H."/>
        </authorList>
    </citation>
    <scope>NUCLEOTIDE SEQUENCE</scope>
    <source>
        <strain evidence="3">MT39</strain>
    </source>
</reference>
<feature type="chain" id="PRO_5040818804" evidence="1">
    <location>
        <begin position="22"/>
        <end position="173"/>
    </location>
</feature>
<accession>A0A9X3D0R2</accession>
<sequence length="173" mass="19266">MRLLKICCLCFIMSGCGGPRAAFDYDEQTNFSTYNSISIYPEVLSGLSELDEDRLLNSMERALQERDLFASTTPDLFLNVYTEQYQEPSRNRLGVGIGGTGGNVGVGVSGGIPLGGPESFLQLTFDLIDVERDELVWQAVVNSKFNPNWSPAQRQQQFDKIVEEALEGYPPKR</sequence>
<evidence type="ECO:0000313" key="3">
    <source>
        <dbReference type="EMBL" id="MCX2838905.1"/>
    </source>
</evidence>
<dbReference type="InterPro" id="IPR025411">
    <property type="entry name" value="DUF4136"/>
</dbReference>
<dbReference type="EMBL" id="JAPJDA010000019">
    <property type="protein sequence ID" value="MCX2838905.1"/>
    <property type="molecule type" value="Genomic_DNA"/>
</dbReference>
<comment type="caution">
    <text evidence="3">The sequence shown here is derived from an EMBL/GenBank/DDBJ whole genome shotgun (WGS) entry which is preliminary data.</text>
</comment>